<dbReference type="EMBL" id="JAINUG010000020">
    <property type="protein sequence ID" value="KAJ8412193.1"/>
    <property type="molecule type" value="Genomic_DNA"/>
</dbReference>
<comment type="caution">
    <text evidence="2">The sequence shown here is derived from an EMBL/GenBank/DDBJ whole genome shotgun (WGS) entry which is preliminary data.</text>
</comment>
<organism evidence="2 3">
    <name type="scientific">Aldrovandia affinis</name>
    <dbReference type="NCBI Taxonomy" id="143900"/>
    <lineage>
        <taxon>Eukaryota</taxon>
        <taxon>Metazoa</taxon>
        <taxon>Chordata</taxon>
        <taxon>Craniata</taxon>
        <taxon>Vertebrata</taxon>
        <taxon>Euteleostomi</taxon>
        <taxon>Actinopterygii</taxon>
        <taxon>Neopterygii</taxon>
        <taxon>Teleostei</taxon>
        <taxon>Notacanthiformes</taxon>
        <taxon>Halosauridae</taxon>
        <taxon>Aldrovandia</taxon>
    </lineage>
</organism>
<feature type="compositionally biased region" description="Low complexity" evidence="1">
    <location>
        <begin position="121"/>
        <end position="149"/>
    </location>
</feature>
<feature type="region of interest" description="Disordered" evidence="1">
    <location>
        <begin position="54"/>
        <end position="153"/>
    </location>
</feature>
<gene>
    <name evidence="2" type="ORF">AAFF_G00144600</name>
</gene>
<evidence type="ECO:0000313" key="3">
    <source>
        <dbReference type="Proteomes" id="UP001221898"/>
    </source>
</evidence>
<reference evidence="2" key="1">
    <citation type="journal article" date="2023" name="Science">
        <title>Genome structures resolve the early diversification of teleost fishes.</title>
        <authorList>
            <person name="Parey E."/>
            <person name="Louis A."/>
            <person name="Montfort J."/>
            <person name="Bouchez O."/>
            <person name="Roques C."/>
            <person name="Iampietro C."/>
            <person name="Lluch J."/>
            <person name="Castinel A."/>
            <person name="Donnadieu C."/>
            <person name="Desvignes T."/>
            <person name="Floi Bucao C."/>
            <person name="Jouanno E."/>
            <person name="Wen M."/>
            <person name="Mejri S."/>
            <person name="Dirks R."/>
            <person name="Jansen H."/>
            <person name="Henkel C."/>
            <person name="Chen W.J."/>
            <person name="Zahm M."/>
            <person name="Cabau C."/>
            <person name="Klopp C."/>
            <person name="Thompson A.W."/>
            <person name="Robinson-Rechavi M."/>
            <person name="Braasch I."/>
            <person name="Lecointre G."/>
            <person name="Bobe J."/>
            <person name="Postlethwait J.H."/>
            <person name="Berthelot C."/>
            <person name="Roest Crollius H."/>
            <person name="Guiguen Y."/>
        </authorList>
    </citation>
    <scope>NUCLEOTIDE SEQUENCE</scope>
    <source>
        <strain evidence="2">NC1722</strain>
    </source>
</reference>
<feature type="non-terminal residue" evidence="2">
    <location>
        <position position="1"/>
    </location>
</feature>
<name>A0AAD7T0P9_9TELE</name>
<evidence type="ECO:0000256" key="1">
    <source>
        <dbReference type="SAM" id="MobiDB-lite"/>
    </source>
</evidence>
<protein>
    <submittedName>
        <fullName evidence="2">Uncharacterized protein</fullName>
    </submittedName>
</protein>
<proteinExistence type="predicted"/>
<sequence length="210" mass="22737">LPLISGPPPPLGTHLFQVWCFECRSSSITHRQAQSMLSALCPALSLARVLTREWQRKPAHSSRVAGRSTRANTPARTSTHATATAMFHSTSAAPQDRRPSSPRRPPHASAPLCAVSGGNIRTRSPTPVSSSCSFSSSPAPSSSRSTSTPHILPRERERGRGCVGCCHQLTKWRKRNEAAYCVWRAWVGTALEGEGNCVEGKDGERLLICT</sequence>
<dbReference type="Proteomes" id="UP001221898">
    <property type="component" value="Unassembled WGS sequence"/>
</dbReference>
<accession>A0AAD7T0P9</accession>
<evidence type="ECO:0000313" key="2">
    <source>
        <dbReference type="EMBL" id="KAJ8412193.1"/>
    </source>
</evidence>
<feature type="compositionally biased region" description="Polar residues" evidence="1">
    <location>
        <begin position="69"/>
        <end position="90"/>
    </location>
</feature>
<dbReference type="AlphaFoldDB" id="A0AAD7T0P9"/>
<keyword evidence="3" id="KW-1185">Reference proteome</keyword>